<protein>
    <submittedName>
        <fullName evidence="2">DUF1002 domain-containing protein</fullName>
    </submittedName>
</protein>
<dbReference type="Pfam" id="PF06207">
    <property type="entry name" value="DUF1002"/>
    <property type="match status" value="1"/>
</dbReference>
<sequence>MKNINRFLLLLFSIFFTLSIGNPFVYASENDHNEKVINEKYGPTIVVFGERLSESQREETKRLLKVDEEADVKEIIVTGADAAKYINGDPNSNMYSSAKIKRLDKGEGITVVQATPENITEVTDEMYANALITAGVEDAEITVASPVKVTGHSALTGIFKAYEATGEELDTARLDVANQELDLSTKLAEEAGVDENQVSQLMTEIKKAIAEQDPATKEEVKQIVEEQLKKLNIEIPDEYKQKLIHLFDQIRNLNINFDELKSQLNQLTNVIKDKLGEVDPNVLAKIWNSLKDIFIAIVNFFNNLLS</sequence>
<proteinExistence type="predicted"/>
<keyword evidence="3" id="KW-1185">Reference proteome</keyword>
<gene>
    <name evidence="2" type="ORF">OEV82_15415</name>
</gene>
<comment type="caution">
    <text evidence="2">The sequence shown here is derived from an EMBL/GenBank/DDBJ whole genome shotgun (WGS) entry which is preliminary data.</text>
</comment>
<dbReference type="Proteomes" id="UP001208656">
    <property type="component" value="Unassembled WGS sequence"/>
</dbReference>
<keyword evidence="1" id="KW-0175">Coiled coil</keyword>
<dbReference type="EMBL" id="JAOUSE010000078">
    <property type="protein sequence ID" value="MCU9595797.1"/>
    <property type="molecule type" value="Genomic_DNA"/>
</dbReference>
<name>A0ABT2WK43_9BACI</name>
<evidence type="ECO:0000313" key="3">
    <source>
        <dbReference type="Proteomes" id="UP001208656"/>
    </source>
</evidence>
<evidence type="ECO:0000313" key="2">
    <source>
        <dbReference type="EMBL" id="MCU9595797.1"/>
    </source>
</evidence>
<evidence type="ECO:0000256" key="1">
    <source>
        <dbReference type="SAM" id="Coils"/>
    </source>
</evidence>
<feature type="coiled-coil region" evidence="1">
    <location>
        <begin position="250"/>
        <end position="277"/>
    </location>
</feature>
<reference evidence="2 3" key="1">
    <citation type="submission" date="2022-10" db="EMBL/GenBank/DDBJ databases">
        <title>Description of Fervidibacillus gen. nov. in the family Fervidibacillaceae fam. nov. with two species, Fervidibacillus albus sp. nov., and Fervidibacillus halotolerans sp. nov., isolated from tidal flat sediments.</title>
        <authorList>
            <person name="Kwon K.K."/>
            <person name="Yang S.-H."/>
        </authorList>
    </citation>
    <scope>NUCLEOTIDE SEQUENCE [LARGE SCALE GENOMIC DNA]</scope>
    <source>
        <strain evidence="2 3">DSM 23332</strain>
    </source>
</reference>
<dbReference type="Gene3D" id="1.10.238.10">
    <property type="entry name" value="EF-hand"/>
    <property type="match status" value="1"/>
</dbReference>
<accession>A0ABT2WK43</accession>
<organism evidence="2 3">
    <name type="scientific">Pallidibacillus thermolactis</name>
    <dbReference type="NCBI Taxonomy" id="251051"/>
    <lineage>
        <taxon>Bacteria</taxon>
        <taxon>Bacillati</taxon>
        <taxon>Bacillota</taxon>
        <taxon>Bacilli</taxon>
        <taxon>Bacillales</taxon>
        <taxon>Bacillaceae</taxon>
        <taxon>Pallidibacillus</taxon>
    </lineage>
</organism>
<dbReference type="InterPro" id="IPR009343">
    <property type="entry name" value="DUF1002"/>
</dbReference>
<dbReference type="RefSeq" id="WP_263062367.1">
    <property type="nucleotide sequence ID" value="NZ_JAOUSE010000078.1"/>
</dbReference>